<comment type="caution">
    <text evidence="2">The sequence shown here is derived from an EMBL/GenBank/DDBJ whole genome shotgun (WGS) entry which is preliminary data.</text>
</comment>
<name>A0ABN2NIG0_9MICO</name>
<dbReference type="InterPro" id="IPR009956">
    <property type="entry name" value="Post-segregation_anti-tox_CcdA"/>
</dbReference>
<evidence type="ECO:0008006" key="4">
    <source>
        <dbReference type="Google" id="ProtNLM"/>
    </source>
</evidence>
<proteinExistence type="predicted"/>
<reference evidence="2 3" key="1">
    <citation type="journal article" date="2019" name="Int. J. Syst. Evol. Microbiol.">
        <title>The Global Catalogue of Microorganisms (GCM) 10K type strain sequencing project: providing services to taxonomists for standard genome sequencing and annotation.</title>
        <authorList>
            <consortium name="The Broad Institute Genomics Platform"/>
            <consortium name="The Broad Institute Genome Sequencing Center for Infectious Disease"/>
            <person name="Wu L."/>
            <person name="Ma J."/>
        </authorList>
    </citation>
    <scope>NUCLEOTIDE SEQUENCE [LARGE SCALE GENOMIC DNA]</scope>
    <source>
        <strain evidence="2 3">JCM 14326</strain>
    </source>
</reference>
<gene>
    <name evidence="2" type="ORF">GCM10009751_31740</name>
</gene>
<evidence type="ECO:0000313" key="2">
    <source>
        <dbReference type="EMBL" id="GAA1870291.1"/>
    </source>
</evidence>
<organism evidence="2 3">
    <name type="scientific">Myceligenerans crystallogenes</name>
    <dbReference type="NCBI Taxonomy" id="316335"/>
    <lineage>
        <taxon>Bacteria</taxon>
        <taxon>Bacillati</taxon>
        <taxon>Actinomycetota</taxon>
        <taxon>Actinomycetes</taxon>
        <taxon>Micrococcales</taxon>
        <taxon>Promicromonosporaceae</taxon>
        <taxon>Myceligenerans</taxon>
    </lineage>
</organism>
<dbReference type="EMBL" id="BAAANL010000006">
    <property type="protein sequence ID" value="GAA1870291.1"/>
    <property type="molecule type" value="Genomic_DNA"/>
</dbReference>
<evidence type="ECO:0000313" key="3">
    <source>
        <dbReference type="Proteomes" id="UP001501094"/>
    </source>
</evidence>
<keyword evidence="1" id="KW-1277">Toxin-antitoxin system</keyword>
<keyword evidence="3" id="KW-1185">Reference proteome</keyword>
<dbReference type="Proteomes" id="UP001501094">
    <property type="component" value="Unassembled WGS sequence"/>
</dbReference>
<evidence type="ECO:0000256" key="1">
    <source>
        <dbReference type="ARBA" id="ARBA00022649"/>
    </source>
</evidence>
<accession>A0ABN2NIG0</accession>
<sequence length="101" mass="11223">MTTMLPRVSRDPAAIPEYGSDMATKKVTITIPEELLEAARGLTDNISGFAAEAFAEQIRRELLAEEMRRYQAEYGEFTEAELAEARHRLFGTPDESTGRAG</sequence>
<protein>
    <recommendedName>
        <fullName evidence="4">Post-segregation antitoxin CcdA</fullName>
    </recommendedName>
</protein>
<dbReference type="Pfam" id="PF07362">
    <property type="entry name" value="CcdA"/>
    <property type="match status" value="1"/>
</dbReference>